<dbReference type="AlphaFoldDB" id="A0A2P2NU83"/>
<dbReference type="EMBL" id="GGEC01065582">
    <property type="protein sequence ID" value="MBX46066.1"/>
    <property type="molecule type" value="Transcribed_RNA"/>
</dbReference>
<protein>
    <submittedName>
        <fullName evidence="1">Uncharacterized protein</fullName>
    </submittedName>
</protein>
<sequence>MRWFLLDTLELYTSDASFIFHPSECNIRCHYVPFFSSTSM</sequence>
<accession>A0A2P2NU83</accession>
<organism evidence="1">
    <name type="scientific">Rhizophora mucronata</name>
    <name type="common">Asiatic mangrove</name>
    <dbReference type="NCBI Taxonomy" id="61149"/>
    <lineage>
        <taxon>Eukaryota</taxon>
        <taxon>Viridiplantae</taxon>
        <taxon>Streptophyta</taxon>
        <taxon>Embryophyta</taxon>
        <taxon>Tracheophyta</taxon>
        <taxon>Spermatophyta</taxon>
        <taxon>Magnoliopsida</taxon>
        <taxon>eudicotyledons</taxon>
        <taxon>Gunneridae</taxon>
        <taxon>Pentapetalae</taxon>
        <taxon>rosids</taxon>
        <taxon>fabids</taxon>
        <taxon>Malpighiales</taxon>
        <taxon>Rhizophoraceae</taxon>
        <taxon>Rhizophora</taxon>
    </lineage>
</organism>
<proteinExistence type="predicted"/>
<reference evidence="1" key="1">
    <citation type="submission" date="2018-02" db="EMBL/GenBank/DDBJ databases">
        <title>Rhizophora mucronata_Transcriptome.</title>
        <authorList>
            <person name="Meera S.P."/>
            <person name="Sreeshan A."/>
            <person name="Augustine A."/>
        </authorList>
    </citation>
    <scope>NUCLEOTIDE SEQUENCE</scope>
    <source>
        <tissue evidence="1">Leaf</tissue>
    </source>
</reference>
<name>A0A2P2NU83_RHIMU</name>
<evidence type="ECO:0000313" key="1">
    <source>
        <dbReference type="EMBL" id="MBX46066.1"/>
    </source>
</evidence>